<proteinExistence type="predicted"/>
<organism evidence="1 2">
    <name type="scientific">Candidatus Saganbacteria bacterium</name>
    <dbReference type="NCBI Taxonomy" id="2575572"/>
    <lineage>
        <taxon>Bacteria</taxon>
        <taxon>Bacillati</taxon>
        <taxon>Saganbacteria</taxon>
    </lineage>
</organism>
<dbReference type="Gene3D" id="3.30.160.250">
    <property type="match status" value="1"/>
</dbReference>
<dbReference type="Proteomes" id="UP000488506">
    <property type="component" value="Unassembled WGS sequence"/>
</dbReference>
<gene>
    <name evidence="1" type="ORF">FD145_878</name>
</gene>
<comment type="caution">
    <text evidence="1">The sequence shown here is derived from an EMBL/GenBank/DDBJ whole genome shotgun (WGS) entry which is preliminary data.</text>
</comment>
<evidence type="ECO:0000313" key="1">
    <source>
        <dbReference type="EMBL" id="KAF0134122.1"/>
    </source>
</evidence>
<protein>
    <recommendedName>
        <fullName evidence="3">2-oxoisovalerate dehydrogenase</fullName>
    </recommendedName>
</protein>
<evidence type="ECO:0008006" key="3">
    <source>
        <dbReference type="Google" id="ProtNLM"/>
    </source>
</evidence>
<dbReference type="EMBL" id="WPAF01000012">
    <property type="protein sequence ID" value="KAF0134122.1"/>
    <property type="molecule type" value="Genomic_DNA"/>
</dbReference>
<sequence length="72" mass="8183">MVKNEMIFMVEDDPEGGYTAKALGYSIFTEANTLEILKTNIRSAMECHFEKKEDIPAVVVLHIVREETMAYA</sequence>
<accession>A0A833L0Y1</accession>
<evidence type="ECO:0000313" key="2">
    <source>
        <dbReference type="Proteomes" id="UP000488506"/>
    </source>
</evidence>
<reference evidence="1 2" key="1">
    <citation type="submission" date="2019-12" db="EMBL/GenBank/DDBJ databases">
        <authorList>
            <person name="Wolfe R."/>
            <person name="Danczak R."/>
            <person name="Wilkins M."/>
        </authorList>
    </citation>
    <scope>NUCLEOTIDE SEQUENCE [LARGE SCALE GENOMIC DNA]</scope>
    <source>
        <strain evidence="1">X2_MaxBin.013</strain>
    </source>
</reference>
<dbReference type="AlphaFoldDB" id="A0A833L0Y1"/>
<name>A0A833L0Y1_UNCSA</name>